<dbReference type="Proteomes" id="UP001530400">
    <property type="component" value="Unassembled WGS sequence"/>
</dbReference>
<dbReference type="PANTHER" id="PTHR24353:SF147">
    <property type="entry name" value="CGMP-DEPENDENT SERINE_THREONIN PROTEIN KINASE-RELATED"/>
    <property type="match status" value="1"/>
</dbReference>
<evidence type="ECO:0000313" key="7">
    <source>
        <dbReference type="Proteomes" id="UP001530400"/>
    </source>
</evidence>
<dbReference type="EMBL" id="JALLPJ020001156">
    <property type="protein sequence ID" value="KAL3775378.1"/>
    <property type="molecule type" value="Genomic_DNA"/>
</dbReference>
<proteinExistence type="predicted"/>
<keyword evidence="1" id="KW-0723">Serine/threonine-protein kinase</keyword>
<dbReference type="InterPro" id="IPR011009">
    <property type="entry name" value="Kinase-like_dom_sf"/>
</dbReference>
<comment type="caution">
    <text evidence="6">The sequence shown here is derived from an EMBL/GenBank/DDBJ whole genome shotgun (WGS) entry which is preliminary data.</text>
</comment>
<keyword evidence="4" id="KW-0418">Kinase</keyword>
<keyword evidence="3" id="KW-0547">Nucleotide-binding</keyword>
<dbReference type="GO" id="GO:0004674">
    <property type="term" value="F:protein serine/threonine kinase activity"/>
    <property type="evidence" value="ECO:0007669"/>
    <property type="project" value="UniProtKB-KW"/>
</dbReference>
<evidence type="ECO:0000256" key="1">
    <source>
        <dbReference type="ARBA" id="ARBA00022527"/>
    </source>
</evidence>
<evidence type="ECO:0000256" key="4">
    <source>
        <dbReference type="ARBA" id="ARBA00022777"/>
    </source>
</evidence>
<accession>A0ABD3NHI2</accession>
<dbReference type="SUPFAM" id="SSF56112">
    <property type="entry name" value="Protein kinase-like (PK-like)"/>
    <property type="match status" value="1"/>
</dbReference>
<reference evidence="6 7" key="1">
    <citation type="submission" date="2024-10" db="EMBL/GenBank/DDBJ databases">
        <title>Updated reference genomes for cyclostephanoid diatoms.</title>
        <authorList>
            <person name="Roberts W.R."/>
            <person name="Alverson A.J."/>
        </authorList>
    </citation>
    <scope>NUCLEOTIDE SEQUENCE [LARGE SCALE GENOMIC DNA]</scope>
    <source>
        <strain evidence="6 7">AJA010-31</strain>
    </source>
</reference>
<name>A0ABD3NHI2_9STRA</name>
<evidence type="ECO:0008006" key="8">
    <source>
        <dbReference type="Google" id="ProtNLM"/>
    </source>
</evidence>
<evidence type="ECO:0000313" key="6">
    <source>
        <dbReference type="EMBL" id="KAL3775378.1"/>
    </source>
</evidence>
<dbReference type="GO" id="GO:0005524">
    <property type="term" value="F:ATP binding"/>
    <property type="evidence" value="ECO:0007669"/>
    <property type="project" value="UniProtKB-KW"/>
</dbReference>
<gene>
    <name evidence="6" type="ORF">ACHAWO_006569</name>
</gene>
<dbReference type="PANTHER" id="PTHR24353">
    <property type="entry name" value="CYCLIC NUCLEOTIDE-DEPENDENT PROTEIN KINASE"/>
    <property type="match status" value="1"/>
</dbReference>
<dbReference type="AlphaFoldDB" id="A0ABD3NHI2"/>
<evidence type="ECO:0000256" key="2">
    <source>
        <dbReference type="ARBA" id="ARBA00022679"/>
    </source>
</evidence>
<keyword evidence="5" id="KW-0067">ATP-binding</keyword>
<keyword evidence="7" id="KW-1185">Reference proteome</keyword>
<evidence type="ECO:0000256" key="5">
    <source>
        <dbReference type="ARBA" id="ARBA00022840"/>
    </source>
</evidence>
<organism evidence="6 7">
    <name type="scientific">Cyclotella atomus</name>
    <dbReference type="NCBI Taxonomy" id="382360"/>
    <lineage>
        <taxon>Eukaryota</taxon>
        <taxon>Sar</taxon>
        <taxon>Stramenopiles</taxon>
        <taxon>Ochrophyta</taxon>
        <taxon>Bacillariophyta</taxon>
        <taxon>Coscinodiscophyceae</taxon>
        <taxon>Thalassiosirophycidae</taxon>
        <taxon>Stephanodiscales</taxon>
        <taxon>Stephanodiscaceae</taxon>
        <taxon>Cyclotella</taxon>
    </lineage>
</organism>
<sequence length="104" mass="11753">MNNILAGSVEYPEKISTQLKGLIHSLLKRNPFERLECMDGGIDEALRHEFFGGLNWKELLLNKKIEAPHKPSIPGNVEKMGKKDSVGIKHSGLQIYTNRVLEIE</sequence>
<keyword evidence="2" id="KW-0808">Transferase</keyword>
<protein>
    <recommendedName>
        <fullName evidence="8">AGC-kinase C-terminal domain-containing protein</fullName>
    </recommendedName>
</protein>
<dbReference type="Gene3D" id="1.10.510.10">
    <property type="entry name" value="Transferase(Phosphotransferase) domain 1"/>
    <property type="match status" value="1"/>
</dbReference>
<evidence type="ECO:0000256" key="3">
    <source>
        <dbReference type="ARBA" id="ARBA00022741"/>
    </source>
</evidence>